<evidence type="ECO:0000313" key="2">
    <source>
        <dbReference type="Proteomes" id="UP000789570"/>
    </source>
</evidence>
<dbReference type="EMBL" id="CAJVPQ010026029">
    <property type="protein sequence ID" value="CAG8767900.1"/>
    <property type="molecule type" value="Genomic_DNA"/>
</dbReference>
<proteinExistence type="predicted"/>
<name>A0A9N9J6B9_9GLOM</name>
<comment type="caution">
    <text evidence="1">The sequence shown here is derived from an EMBL/GenBank/DDBJ whole genome shotgun (WGS) entry which is preliminary data.</text>
</comment>
<protein>
    <submittedName>
        <fullName evidence="1">9242_t:CDS:1</fullName>
    </submittedName>
</protein>
<evidence type="ECO:0000313" key="1">
    <source>
        <dbReference type="EMBL" id="CAG8767900.1"/>
    </source>
</evidence>
<dbReference type="Proteomes" id="UP000789570">
    <property type="component" value="Unassembled WGS sequence"/>
</dbReference>
<feature type="non-terminal residue" evidence="1">
    <location>
        <position position="96"/>
    </location>
</feature>
<feature type="non-terminal residue" evidence="1">
    <location>
        <position position="1"/>
    </location>
</feature>
<reference evidence="1" key="1">
    <citation type="submission" date="2021-06" db="EMBL/GenBank/DDBJ databases">
        <authorList>
            <person name="Kallberg Y."/>
            <person name="Tangrot J."/>
            <person name="Rosling A."/>
        </authorList>
    </citation>
    <scope>NUCLEOTIDE SEQUENCE</scope>
    <source>
        <strain evidence="1">UK204</strain>
    </source>
</reference>
<accession>A0A9N9J6B9</accession>
<sequence length="96" mass="11221">DAIDQLAIDLTRDQNNNIKKDLNVSYNFRIKKSFSSNNNNTENIDLTNNTTILDNEKEEEDYFEESDNNIDEIVNPITYHRININQPIFTEGIINQ</sequence>
<gene>
    <name evidence="1" type="ORF">FCALED_LOCUS17339</name>
</gene>
<organism evidence="1 2">
    <name type="scientific">Funneliformis caledonium</name>
    <dbReference type="NCBI Taxonomy" id="1117310"/>
    <lineage>
        <taxon>Eukaryota</taxon>
        <taxon>Fungi</taxon>
        <taxon>Fungi incertae sedis</taxon>
        <taxon>Mucoromycota</taxon>
        <taxon>Glomeromycotina</taxon>
        <taxon>Glomeromycetes</taxon>
        <taxon>Glomerales</taxon>
        <taxon>Glomeraceae</taxon>
        <taxon>Funneliformis</taxon>
    </lineage>
</organism>
<dbReference type="AlphaFoldDB" id="A0A9N9J6B9"/>
<keyword evidence="2" id="KW-1185">Reference proteome</keyword>